<protein>
    <recommendedName>
        <fullName evidence="4">DNA repair protein RecO</fullName>
    </recommendedName>
    <alternativeName>
        <fullName evidence="4">Recombination protein O</fullName>
    </alternativeName>
</protein>
<dbReference type="NCBIfam" id="TIGR00613">
    <property type="entry name" value="reco"/>
    <property type="match status" value="1"/>
</dbReference>
<accession>A0A380CB72</accession>
<name>A0A380CB72_SPHSI</name>
<dbReference type="SUPFAM" id="SSF57863">
    <property type="entry name" value="ArfGap/RecO-like zinc finger"/>
    <property type="match status" value="1"/>
</dbReference>
<dbReference type="Proteomes" id="UP000254893">
    <property type="component" value="Unassembled WGS sequence"/>
</dbReference>
<gene>
    <name evidence="4 6" type="primary">recO</name>
    <name evidence="6" type="ORF">NCTC11388_02454</name>
</gene>
<reference evidence="6 7" key="1">
    <citation type="submission" date="2018-06" db="EMBL/GenBank/DDBJ databases">
        <authorList>
            <consortium name="Pathogen Informatics"/>
            <person name="Doyle S."/>
        </authorList>
    </citation>
    <scope>NUCLEOTIDE SEQUENCE [LARGE SCALE GENOMIC DNA]</scope>
    <source>
        <strain evidence="6 7">NCTC11388</strain>
    </source>
</reference>
<keyword evidence="1 4" id="KW-0227">DNA damage</keyword>
<dbReference type="Pfam" id="PF11967">
    <property type="entry name" value="RecO_N"/>
    <property type="match status" value="1"/>
</dbReference>
<comment type="function">
    <text evidence="4">Involved in DNA repair and RecF pathway recombination.</text>
</comment>
<dbReference type="GO" id="GO:0006310">
    <property type="term" value="P:DNA recombination"/>
    <property type="evidence" value="ECO:0007669"/>
    <property type="project" value="UniProtKB-UniRule"/>
</dbReference>
<evidence type="ECO:0000313" key="6">
    <source>
        <dbReference type="EMBL" id="SUJ15295.1"/>
    </source>
</evidence>
<dbReference type="GO" id="GO:0006302">
    <property type="term" value="P:double-strand break repair"/>
    <property type="evidence" value="ECO:0007669"/>
    <property type="project" value="TreeGrafter"/>
</dbReference>
<evidence type="ECO:0000256" key="1">
    <source>
        <dbReference type="ARBA" id="ARBA00022763"/>
    </source>
</evidence>
<evidence type="ECO:0000256" key="4">
    <source>
        <dbReference type="HAMAP-Rule" id="MF_00201"/>
    </source>
</evidence>
<dbReference type="GO" id="GO:0043590">
    <property type="term" value="C:bacterial nucleoid"/>
    <property type="evidence" value="ECO:0007669"/>
    <property type="project" value="TreeGrafter"/>
</dbReference>
<keyword evidence="2 4" id="KW-0233">DNA recombination</keyword>
<evidence type="ECO:0000256" key="3">
    <source>
        <dbReference type="ARBA" id="ARBA00023204"/>
    </source>
</evidence>
<dbReference type="HAMAP" id="MF_00201">
    <property type="entry name" value="RecO"/>
    <property type="match status" value="1"/>
</dbReference>
<dbReference type="PANTHER" id="PTHR33991">
    <property type="entry name" value="DNA REPAIR PROTEIN RECO"/>
    <property type="match status" value="1"/>
</dbReference>
<dbReference type="InterPro" id="IPR012340">
    <property type="entry name" value="NA-bd_OB-fold"/>
</dbReference>
<dbReference type="InterPro" id="IPR003717">
    <property type="entry name" value="RecO"/>
</dbReference>
<comment type="similarity">
    <text evidence="4">Belongs to the RecO family.</text>
</comment>
<sequence length="240" mass="27485">MLHKTKGIALKLTNYSESSVVVQVYTESFGLQSYLVNGAKKPKAKIKANLFQPLHLLELIVYHKDNNNLQRISEAHQTPPLLDLPYNIVKSSIAIFLNEVLYKSLKQQQHDGFLFNFIFQSIRYLDETDHSLANFHLTFLIKLSMFLGFLPNVGTKVLPYFDLREGNFSSSLPAHSEVLQPPHTEIFHQLIGSTYASAALLKINKEERALLLSKMLDFYNIHVANFGEINSVYILEEIFR</sequence>
<evidence type="ECO:0000259" key="5">
    <source>
        <dbReference type="Pfam" id="PF11967"/>
    </source>
</evidence>
<evidence type="ECO:0000313" key="7">
    <source>
        <dbReference type="Proteomes" id="UP000254893"/>
    </source>
</evidence>
<dbReference type="RefSeq" id="WP_115170320.1">
    <property type="nucleotide sequence ID" value="NZ_UGYW01000002.1"/>
</dbReference>
<organism evidence="6 7">
    <name type="scientific">Sphingobacterium spiritivorum</name>
    <name type="common">Flavobacterium spiritivorum</name>
    <dbReference type="NCBI Taxonomy" id="258"/>
    <lineage>
        <taxon>Bacteria</taxon>
        <taxon>Pseudomonadati</taxon>
        <taxon>Bacteroidota</taxon>
        <taxon>Sphingobacteriia</taxon>
        <taxon>Sphingobacteriales</taxon>
        <taxon>Sphingobacteriaceae</taxon>
        <taxon>Sphingobacterium</taxon>
    </lineage>
</organism>
<dbReference type="InterPro" id="IPR037278">
    <property type="entry name" value="ARFGAP/RecO"/>
</dbReference>
<dbReference type="Pfam" id="PF02565">
    <property type="entry name" value="RecO_C"/>
    <property type="match status" value="1"/>
</dbReference>
<dbReference type="InterPro" id="IPR022572">
    <property type="entry name" value="DNA_rep/recomb_RecO_N"/>
</dbReference>
<dbReference type="SUPFAM" id="SSF50249">
    <property type="entry name" value="Nucleic acid-binding proteins"/>
    <property type="match status" value="1"/>
</dbReference>
<dbReference type="AlphaFoldDB" id="A0A380CB72"/>
<dbReference type="EMBL" id="UGYW01000002">
    <property type="protein sequence ID" value="SUJ15295.1"/>
    <property type="molecule type" value="Genomic_DNA"/>
</dbReference>
<keyword evidence="3 4" id="KW-0234">DNA repair</keyword>
<dbReference type="Gene3D" id="2.40.50.140">
    <property type="entry name" value="Nucleic acid-binding proteins"/>
    <property type="match status" value="1"/>
</dbReference>
<feature type="domain" description="DNA replication/recombination mediator RecO N-terminal" evidence="5">
    <location>
        <begin position="1"/>
        <end position="76"/>
    </location>
</feature>
<proteinExistence type="inferred from homology"/>
<dbReference type="PANTHER" id="PTHR33991:SF1">
    <property type="entry name" value="DNA REPAIR PROTEIN RECO"/>
    <property type="match status" value="1"/>
</dbReference>
<evidence type="ECO:0000256" key="2">
    <source>
        <dbReference type="ARBA" id="ARBA00023172"/>
    </source>
</evidence>